<dbReference type="InterPro" id="IPR046540">
    <property type="entry name" value="DMFA2_C"/>
</dbReference>
<evidence type="ECO:0000313" key="2">
    <source>
        <dbReference type="EMBL" id="MBF4768771.1"/>
    </source>
</evidence>
<name>A0A930VQ30_9ACTN</name>
<dbReference type="Pfam" id="PF20254">
    <property type="entry name" value="DMFA2_C"/>
    <property type="match status" value="1"/>
</dbReference>
<dbReference type="RefSeq" id="WP_194696925.1">
    <property type="nucleotide sequence ID" value="NZ_JADKPO010000017.1"/>
</dbReference>
<sequence length="734" mass="78713">MEAPSAKGLVGYADQLSVAQGGEIEVKVSCEQAEYDAKVVRLDSGCVTRTGEGMQEVDVASPADGRHRGRRQDLRMGSYMVAACPVELLGTQISLGAWIQPTLVGEHPRCVISRRDPADGRGLALVVGVDGHLELWVGDGQAPEVRHVVPDPVLLGGWTFVAAAVDLEAGRVIVVQRPLRTWPGVAQPVVIHREVAATAVGQPADQSVYVGARADSEVGTAGHFDGKIESPFVVNAMLTADELHALAEGESLEEDPRLVALWDFSRDISTSTAREVSPHRLDGELQNMPARAVTGHHWSGRELNWTLCPTEYAAIHFHSDDLADAGWATDFVIPVEPAMPSGVYAVRLEADGVTDHVPFVVRPADYETAARVRVLLPTLTYQAYANAHVFDAESTAPPQKEDKYIAANGLRGLYDHHADGSPTYYASRLQPTSIRPSYFAQNIQAPARLSADLHLIGLLKKMQIPFDVITDEDLHRDGVQTLANCSALVTGSHPEYWTGDMMAALDNFLLGGGNLAYLGGNGAYWVTSLAPDNHAVMEVRRGFAGSRTTTTLPGECVHSTSAEWGGLWRHRGQAPQRRLGVGMTAWGASTGAGYRRLPASEDPRASFVFSGVDDDLIGDFGLILGGASGYEIDRYDIDLGSPPHALVLATSAGLLGADYVPAIEELTDVAGLEDAIPELVRADMVFYETGHGGAVFSTGSVSWIGSLPHHDYDNNVASITANVVRRFSSGQPFA</sequence>
<gene>
    <name evidence="2" type="ORF">ISU10_13450</name>
</gene>
<dbReference type="Proteomes" id="UP000660668">
    <property type="component" value="Unassembled WGS sequence"/>
</dbReference>
<dbReference type="SUPFAM" id="SSF49899">
    <property type="entry name" value="Concanavalin A-like lectins/glucanases"/>
    <property type="match status" value="1"/>
</dbReference>
<reference evidence="2" key="1">
    <citation type="submission" date="2020-11" db="EMBL/GenBank/DDBJ databases">
        <title>Nocardioides cynanchi sp. nov., isolated from soil of rhizosphere of Cynanchum wilfordii.</title>
        <authorList>
            <person name="Lee J.-S."/>
            <person name="Suh M.K."/>
            <person name="Kim J.-S."/>
        </authorList>
    </citation>
    <scope>NUCLEOTIDE SEQUENCE</scope>
    <source>
        <strain evidence="2">KCTC 19276</strain>
    </source>
</reference>
<dbReference type="AlphaFoldDB" id="A0A930VQ30"/>
<organism evidence="2 3">
    <name type="scientific">Nocardioides agariphilus</name>
    <dbReference type="NCBI Taxonomy" id="433664"/>
    <lineage>
        <taxon>Bacteria</taxon>
        <taxon>Bacillati</taxon>
        <taxon>Actinomycetota</taxon>
        <taxon>Actinomycetes</taxon>
        <taxon>Propionibacteriales</taxon>
        <taxon>Nocardioidaceae</taxon>
        <taxon>Nocardioides</taxon>
    </lineage>
</organism>
<protein>
    <submittedName>
        <fullName evidence="2">N,N-dimethylformamidase</fullName>
    </submittedName>
</protein>
<dbReference type="EMBL" id="JADKPO010000017">
    <property type="protein sequence ID" value="MBF4768771.1"/>
    <property type="molecule type" value="Genomic_DNA"/>
</dbReference>
<comment type="caution">
    <text evidence="2">The sequence shown here is derived from an EMBL/GenBank/DDBJ whole genome shotgun (WGS) entry which is preliminary data.</text>
</comment>
<feature type="domain" description="N,N-dimethylformamidase beta subunit-like C-terminal" evidence="1">
    <location>
        <begin position="291"/>
        <end position="713"/>
    </location>
</feature>
<accession>A0A930VQ30</accession>
<dbReference type="InterPro" id="IPR013320">
    <property type="entry name" value="ConA-like_dom_sf"/>
</dbReference>
<dbReference type="Gene3D" id="2.60.120.200">
    <property type="match status" value="1"/>
</dbReference>
<evidence type="ECO:0000259" key="1">
    <source>
        <dbReference type="Pfam" id="PF20254"/>
    </source>
</evidence>
<proteinExistence type="predicted"/>
<keyword evidence="3" id="KW-1185">Reference proteome</keyword>
<evidence type="ECO:0000313" key="3">
    <source>
        <dbReference type="Proteomes" id="UP000660668"/>
    </source>
</evidence>